<dbReference type="OrthoDB" id="406096at2759"/>
<dbReference type="Pfam" id="PF00084">
    <property type="entry name" value="Sushi"/>
    <property type="match status" value="4"/>
</dbReference>
<name>A0A8V1ADP6_CHICK</name>
<evidence type="ECO:0000256" key="3">
    <source>
        <dbReference type="ARBA" id="ARBA00022737"/>
    </source>
</evidence>
<sequence length="473" mass="51873">MVSTALGCMGDSNETFPGSSILLGGWDDNTTIPKGCSSACCLCSGEDPELSSWDWGSHLKRSSHTTGACGPPPRMTHSQPFGVEQLSSFPVGSRVTYTCLHGAIRIPGLLDTVQCLPGSRWSELRDPCGLSCTTPTTLHFAALSEMDEMINFYPVGFTVSYICRPGYKNISESQPTSTCLESLTWSEVPELCQRKSCGPPAAPPAGRTLSPTDFLFGTRVSVLCNEGYQLHGRNFIQCWLKGDDVEWSKLPTCELITCSSPPRISNGRHNGEGVEKFAYNSTVTYSCDPGFQLIGNESIRCTRADNAGGAWSGAVPHCKEKSPPVQLRAKPMERGPPPRSSQKHSLKAPKKTFTMEMKLSLYKKALQNTNSLSPSSSFSRKPGSCATSALKFVVPLYKTQSFFSPRTHQRSPCSPKYRSISAVLPKAGCSDNIWWSKAAAFCGTRSWAARRTQTWQKCCYHRFPIRCKGLFYL</sequence>
<dbReference type="PANTHER" id="PTHR45656:SF15">
    <property type="entry name" value="SUSHI DOMAIN-CONTAINING PROTEIN"/>
    <property type="match status" value="1"/>
</dbReference>
<reference evidence="8" key="2">
    <citation type="submission" date="2025-08" db="UniProtKB">
        <authorList>
            <consortium name="Ensembl"/>
        </authorList>
    </citation>
    <scope>IDENTIFICATION</scope>
    <source>
        <strain evidence="8">broiler</strain>
    </source>
</reference>
<dbReference type="GeneTree" id="ENSGT00940000164219"/>
<feature type="domain" description="Sushi" evidence="7">
    <location>
        <begin position="130"/>
        <end position="194"/>
    </location>
</feature>
<reference evidence="8" key="3">
    <citation type="submission" date="2025-09" db="UniProtKB">
        <authorList>
            <consortium name="Ensembl"/>
        </authorList>
    </citation>
    <scope>IDENTIFICATION</scope>
    <source>
        <strain evidence="8">broiler</strain>
    </source>
</reference>
<evidence type="ECO:0000256" key="2">
    <source>
        <dbReference type="ARBA" id="ARBA00022729"/>
    </source>
</evidence>
<feature type="domain" description="Sushi" evidence="7">
    <location>
        <begin position="195"/>
        <end position="255"/>
    </location>
</feature>
<dbReference type="SUPFAM" id="SSF57535">
    <property type="entry name" value="Complement control module/SCR domain"/>
    <property type="match status" value="4"/>
</dbReference>
<evidence type="ECO:0000256" key="4">
    <source>
        <dbReference type="ARBA" id="ARBA00023157"/>
    </source>
</evidence>
<dbReference type="FunFam" id="2.10.70.10:FF:000014">
    <property type="entry name" value="Membrane cofactor protein"/>
    <property type="match status" value="1"/>
</dbReference>
<dbReference type="InterPro" id="IPR000436">
    <property type="entry name" value="Sushi_SCR_CCP_dom"/>
</dbReference>
<keyword evidence="1 5" id="KW-0768">Sushi</keyword>
<keyword evidence="3" id="KW-0677">Repeat</keyword>
<dbReference type="SMART" id="SM00032">
    <property type="entry name" value="CCP"/>
    <property type="match status" value="4"/>
</dbReference>
<dbReference type="Ensembl" id="ENSGALT00010067604.1">
    <property type="protein sequence ID" value="ENSGALP00010041347.1"/>
    <property type="gene ID" value="ENSGALG00010027890.1"/>
</dbReference>
<feature type="disulfide bond" evidence="5">
    <location>
        <begin position="258"/>
        <end position="301"/>
    </location>
</feature>
<feature type="region of interest" description="Disordered" evidence="6">
    <location>
        <begin position="319"/>
        <end position="349"/>
    </location>
</feature>
<dbReference type="PANTHER" id="PTHR45656">
    <property type="entry name" value="PROTEIN CBR-CLEC-78"/>
    <property type="match status" value="1"/>
</dbReference>
<keyword evidence="4 5" id="KW-1015">Disulfide bond</keyword>
<keyword evidence="9" id="KW-1185">Reference proteome</keyword>
<dbReference type="CDD" id="cd00033">
    <property type="entry name" value="CCP"/>
    <property type="match status" value="4"/>
</dbReference>
<evidence type="ECO:0000259" key="7">
    <source>
        <dbReference type="PROSITE" id="PS50923"/>
    </source>
</evidence>
<keyword evidence="2" id="KW-0732">Signal</keyword>
<dbReference type="PROSITE" id="PS50923">
    <property type="entry name" value="SUSHI"/>
    <property type="match status" value="3"/>
</dbReference>
<evidence type="ECO:0000313" key="8">
    <source>
        <dbReference type="Ensembl" id="ENSGALP00010041347.1"/>
    </source>
</evidence>
<dbReference type="Proteomes" id="UP000000539">
    <property type="component" value="Chromosome 26"/>
</dbReference>
<dbReference type="OMA" id="IQCQLKG"/>
<dbReference type="AlphaFoldDB" id="A0A8V1ADP6"/>
<gene>
    <name evidence="8" type="primary">CD55L</name>
</gene>
<proteinExistence type="predicted"/>
<evidence type="ECO:0000256" key="5">
    <source>
        <dbReference type="PROSITE-ProRule" id="PRU00302"/>
    </source>
</evidence>
<dbReference type="Gene3D" id="2.10.70.10">
    <property type="entry name" value="Complement Module, domain 1"/>
    <property type="match status" value="4"/>
</dbReference>
<evidence type="ECO:0000256" key="1">
    <source>
        <dbReference type="ARBA" id="ARBA00022659"/>
    </source>
</evidence>
<dbReference type="SMR" id="A0A8V1ADP6"/>
<evidence type="ECO:0000313" key="9">
    <source>
        <dbReference type="Proteomes" id="UP000000539"/>
    </source>
</evidence>
<protein>
    <recommendedName>
        <fullName evidence="7">Sushi domain-containing protein</fullName>
    </recommendedName>
</protein>
<organism evidence="8 9">
    <name type="scientific">Gallus gallus</name>
    <name type="common">Chicken</name>
    <dbReference type="NCBI Taxonomy" id="9031"/>
    <lineage>
        <taxon>Eukaryota</taxon>
        <taxon>Metazoa</taxon>
        <taxon>Chordata</taxon>
        <taxon>Craniata</taxon>
        <taxon>Vertebrata</taxon>
        <taxon>Euteleostomi</taxon>
        <taxon>Archelosauria</taxon>
        <taxon>Archosauria</taxon>
        <taxon>Dinosauria</taxon>
        <taxon>Saurischia</taxon>
        <taxon>Theropoda</taxon>
        <taxon>Coelurosauria</taxon>
        <taxon>Aves</taxon>
        <taxon>Neognathae</taxon>
        <taxon>Galloanserae</taxon>
        <taxon>Galliformes</taxon>
        <taxon>Phasianidae</taxon>
        <taxon>Phasianinae</taxon>
        <taxon>Gallus</taxon>
    </lineage>
</organism>
<feature type="domain" description="Sushi" evidence="7">
    <location>
        <begin position="256"/>
        <end position="320"/>
    </location>
</feature>
<dbReference type="InterPro" id="IPR051277">
    <property type="entry name" value="SEZ6_CSMD_C4BPB_Regulators"/>
</dbReference>
<accession>A0A8V1ADP6</accession>
<evidence type="ECO:0000256" key="6">
    <source>
        <dbReference type="SAM" id="MobiDB-lite"/>
    </source>
</evidence>
<dbReference type="InterPro" id="IPR035976">
    <property type="entry name" value="Sushi/SCR/CCP_sf"/>
</dbReference>
<reference evidence="8" key="1">
    <citation type="submission" date="2020-11" db="EMBL/GenBank/DDBJ databases">
        <title>Gallus gallus (Chicken) genome, bGalGal1, GRCg7b, maternal haplotype autosomes + Z &amp; W.</title>
        <authorList>
            <person name="Warren W."/>
            <person name="Formenti G."/>
            <person name="Fedrigo O."/>
            <person name="Haase B."/>
            <person name="Mountcastle J."/>
            <person name="Balacco J."/>
            <person name="Tracey A."/>
            <person name="Schneider V."/>
            <person name="Okimoto R."/>
            <person name="Cheng H."/>
            <person name="Hawken R."/>
            <person name="Howe K."/>
            <person name="Jarvis E.D."/>
        </authorList>
    </citation>
    <scope>NUCLEOTIDE SEQUENCE [LARGE SCALE GENOMIC DNA]</scope>
    <source>
        <strain evidence="8">Broiler</strain>
    </source>
</reference>
<comment type="caution">
    <text evidence="5">Lacks conserved residue(s) required for the propagation of feature annotation.</text>
</comment>